<name>A0ABX5RZ20_9BURK</name>
<dbReference type="EMBL" id="CP036401">
    <property type="protein sequence ID" value="QBI03869.1"/>
    <property type="molecule type" value="Genomic_DNA"/>
</dbReference>
<keyword evidence="1" id="KW-0479">Metal-binding</keyword>
<evidence type="ECO:0000256" key="2">
    <source>
        <dbReference type="ARBA" id="ARBA00023004"/>
    </source>
</evidence>
<dbReference type="Gene3D" id="3.30.2020.30">
    <property type="match status" value="1"/>
</dbReference>
<proteinExistence type="predicted"/>
<gene>
    <name evidence="4" type="ORF">EYF70_25945</name>
</gene>
<dbReference type="InterPro" id="IPR038492">
    <property type="entry name" value="GBBH-like_N_sf"/>
</dbReference>
<dbReference type="RefSeq" id="WP_131147960.1">
    <property type="nucleotide sequence ID" value="NZ_BMWV01000001.1"/>
</dbReference>
<sequence length="99" mass="10229">MSVGTIEAIENRSRAGILAVRWAGGSEHAFTHAELRAACPCSGCRALRRAGGTVQASAEVRLTVIEPAGSNALNLGFSDGHARGIYPFALLAELAGVHS</sequence>
<dbReference type="Pfam" id="PF06155">
    <property type="entry name" value="GBBH-like_N"/>
    <property type="match status" value="1"/>
</dbReference>
<keyword evidence="5" id="KW-1185">Reference proteome</keyword>
<dbReference type="Proteomes" id="UP000292307">
    <property type="component" value="Chromosome"/>
</dbReference>
<evidence type="ECO:0000313" key="4">
    <source>
        <dbReference type="EMBL" id="QBI03869.1"/>
    </source>
</evidence>
<dbReference type="InterPro" id="IPR010376">
    <property type="entry name" value="GBBH-like_N"/>
</dbReference>
<accession>A0ABX5RZ20</accession>
<dbReference type="PANTHER" id="PTHR35303">
    <property type="entry name" value="OS02G0197800 PROTEIN"/>
    <property type="match status" value="1"/>
</dbReference>
<evidence type="ECO:0000259" key="3">
    <source>
        <dbReference type="Pfam" id="PF06155"/>
    </source>
</evidence>
<keyword evidence="2" id="KW-0408">Iron</keyword>
<protein>
    <submittedName>
        <fullName evidence="4">DUF971 domain-containing protein</fullName>
    </submittedName>
</protein>
<organism evidence="4 5">
    <name type="scientific">Pseudoduganella albidiflava</name>
    <dbReference type="NCBI Taxonomy" id="321983"/>
    <lineage>
        <taxon>Bacteria</taxon>
        <taxon>Pseudomonadati</taxon>
        <taxon>Pseudomonadota</taxon>
        <taxon>Betaproteobacteria</taxon>
        <taxon>Burkholderiales</taxon>
        <taxon>Oxalobacteraceae</taxon>
        <taxon>Telluria group</taxon>
        <taxon>Pseudoduganella</taxon>
    </lineage>
</organism>
<evidence type="ECO:0000313" key="5">
    <source>
        <dbReference type="Proteomes" id="UP000292307"/>
    </source>
</evidence>
<evidence type="ECO:0000256" key="1">
    <source>
        <dbReference type="ARBA" id="ARBA00022723"/>
    </source>
</evidence>
<feature type="domain" description="Gamma-butyrobetaine hydroxylase-like N-terminal" evidence="3">
    <location>
        <begin position="11"/>
        <end position="91"/>
    </location>
</feature>
<reference evidence="4 5" key="1">
    <citation type="submission" date="2019-02" db="EMBL/GenBank/DDBJ databases">
        <title>Draft Genome Sequences of Six Type Strains of the Genus Massilia.</title>
        <authorList>
            <person name="Miess H."/>
            <person name="Frediansyhah A."/>
            <person name="Gross H."/>
        </authorList>
    </citation>
    <scope>NUCLEOTIDE SEQUENCE [LARGE SCALE GENOMIC DNA]</scope>
    <source>
        <strain evidence="4 5">DSM 17472</strain>
    </source>
</reference>